<dbReference type="OrthoDB" id="9802947at2"/>
<dbReference type="EMBL" id="JFYZ01000035">
    <property type="protein sequence ID" value="EZP76588.1"/>
    <property type="molecule type" value="Genomic_DNA"/>
</dbReference>
<dbReference type="PROSITE" id="PS00687">
    <property type="entry name" value="ALDEHYDE_DEHYDR_GLU"/>
    <property type="match status" value="1"/>
</dbReference>
<dbReference type="Proteomes" id="UP000094626">
    <property type="component" value="Plasmid pSA1"/>
</dbReference>
<dbReference type="GO" id="GO:0016620">
    <property type="term" value="F:oxidoreductase activity, acting on the aldehyde or oxo group of donors, NAD or NADP as acceptor"/>
    <property type="evidence" value="ECO:0007669"/>
    <property type="project" value="InterPro"/>
</dbReference>
<dbReference type="InterPro" id="IPR016163">
    <property type="entry name" value="Ald_DH_C"/>
</dbReference>
<dbReference type="AlphaFoldDB" id="A0A031JQP7"/>
<geneLocation type="plasmid" evidence="6 9">
    <name>pSA1</name>
</geneLocation>
<evidence type="ECO:0000256" key="1">
    <source>
        <dbReference type="ARBA" id="ARBA00009986"/>
    </source>
</evidence>
<evidence type="ECO:0000256" key="2">
    <source>
        <dbReference type="ARBA" id="ARBA00023002"/>
    </source>
</evidence>
<dbReference type="EMBL" id="CP017076">
    <property type="protein sequence ID" value="AOR79366.1"/>
    <property type="molecule type" value="Genomic_DNA"/>
</dbReference>
<dbReference type="KEGG" id="nre:BES08_21220"/>
<dbReference type="InterPro" id="IPR015590">
    <property type="entry name" value="Aldehyde_DH_dom"/>
</dbReference>
<keyword evidence="6" id="KW-0614">Plasmid</keyword>
<evidence type="ECO:0000313" key="8">
    <source>
        <dbReference type="Proteomes" id="UP000024329"/>
    </source>
</evidence>
<evidence type="ECO:0000313" key="6">
    <source>
        <dbReference type="EMBL" id="AOR79366.1"/>
    </source>
</evidence>
<feature type="domain" description="Aldehyde dehydrogenase" evidence="5">
    <location>
        <begin position="16"/>
        <end position="462"/>
    </location>
</feature>
<dbReference type="Pfam" id="PF00171">
    <property type="entry name" value="Aldedh"/>
    <property type="match status" value="1"/>
</dbReference>
<evidence type="ECO:0000256" key="3">
    <source>
        <dbReference type="PROSITE-ProRule" id="PRU10007"/>
    </source>
</evidence>
<feature type="active site" evidence="3">
    <location>
        <position position="240"/>
    </location>
</feature>
<dbReference type="PANTHER" id="PTHR11699">
    <property type="entry name" value="ALDEHYDE DEHYDROGENASE-RELATED"/>
    <property type="match status" value="1"/>
</dbReference>
<dbReference type="Gene3D" id="3.40.309.10">
    <property type="entry name" value="Aldehyde Dehydrogenase, Chain A, domain 2"/>
    <property type="match status" value="1"/>
</dbReference>
<evidence type="ECO:0000313" key="9">
    <source>
        <dbReference type="Proteomes" id="UP000094626"/>
    </source>
</evidence>
<gene>
    <name evidence="6" type="ORF">BES08_21220</name>
    <name evidence="7" type="ORF">BV97_04471</name>
</gene>
<dbReference type="PATRIC" id="fig|158500.4.peg.4541"/>
<dbReference type="InterPro" id="IPR029510">
    <property type="entry name" value="Ald_DH_CS_GLU"/>
</dbReference>
<reference evidence="6" key="2">
    <citation type="submission" date="2016-08" db="EMBL/GenBank/DDBJ databases">
        <authorList>
            <person name="Seilhamer J.J."/>
        </authorList>
    </citation>
    <scope>NUCLEOTIDE SEQUENCE [LARGE SCALE GENOMIC DNA]</scope>
    <source>
        <strain evidence="6">SA1</strain>
        <plasmid evidence="6">pSA1</plasmid>
    </source>
</reference>
<name>A0A031JQP7_9SPHN</name>
<evidence type="ECO:0000256" key="4">
    <source>
        <dbReference type="RuleBase" id="RU003345"/>
    </source>
</evidence>
<dbReference type="FunFam" id="3.40.605.10:FF:000007">
    <property type="entry name" value="NAD/NADP-dependent betaine aldehyde dehydrogenase"/>
    <property type="match status" value="1"/>
</dbReference>
<reference evidence="7 8" key="1">
    <citation type="submission" date="2014-03" db="EMBL/GenBank/DDBJ databases">
        <title>Whole genome sequence of Novosphingobium resinovorum KF1.</title>
        <authorList>
            <person name="Gan H.M."/>
            <person name="Gan H.Y."/>
            <person name="Chew T.H."/>
            <person name="Savka M.A."/>
        </authorList>
    </citation>
    <scope>NUCLEOTIDE SEQUENCE [LARGE SCALE GENOMIC DNA]</scope>
    <source>
        <strain evidence="7 8">KF1</strain>
    </source>
</reference>
<dbReference type="Proteomes" id="UP000024329">
    <property type="component" value="Unassembled WGS sequence"/>
</dbReference>
<organism evidence="7 8">
    <name type="scientific">Novosphingobium resinovorum</name>
    <dbReference type="NCBI Taxonomy" id="158500"/>
    <lineage>
        <taxon>Bacteria</taxon>
        <taxon>Pseudomonadati</taxon>
        <taxon>Pseudomonadota</taxon>
        <taxon>Alphaproteobacteria</taxon>
        <taxon>Sphingomonadales</taxon>
        <taxon>Sphingomonadaceae</taxon>
        <taxon>Novosphingobium</taxon>
    </lineage>
</organism>
<dbReference type="InterPro" id="IPR016162">
    <property type="entry name" value="Ald_DH_N"/>
</dbReference>
<proteinExistence type="inferred from homology"/>
<dbReference type="InterPro" id="IPR044086">
    <property type="entry name" value="LUC3-like"/>
</dbReference>
<dbReference type="CDD" id="cd07106">
    <property type="entry name" value="ALDH_AldA-AAD23400"/>
    <property type="match status" value="1"/>
</dbReference>
<keyword evidence="9" id="KW-1185">Reference proteome</keyword>
<comment type="similarity">
    <text evidence="1 4">Belongs to the aldehyde dehydrogenase family.</text>
</comment>
<reference evidence="9" key="3">
    <citation type="journal article" date="2017" name="J. Biotechnol.">
        <title>Complete genome sequence of Novosphingobium resinovorum SA1, a versatile xenobiotic-degrading bacterium capable of utilizing sulfanilic acid.</title>
        <authorList>
            <person name="Hegedus B."/>
            <person name="Kos P.B."/>
            <person name="Balint B."/>
            <person name="Maroti G."/>
            <person name="Gan H.M."/>
            <person name="Perei K."/>
            <person name="Rakhely G."/>
        </authorList>
    </citation>
    <scope>NUCLEOTIDE SEQUENCE [LARGE SCALE GENOMIC DNA]</scope>
    <source>
        <strain evidence="9">SA1</strain>
    </source>
</reference>
<dbReference type="Gene3D" id="3.40.605.10">
    <property type="entry name" value="Aldehyde Dehydrogenase, Chain A, domain 1"/>
    <property type="match status" value="1"/>
</dbReference>
<evidence type="ECO:0000313" key="7">
    <source>
        <dbReference type="EMBL" id="EZP76588.1"/>
    </source>
</evidence>
<dbReference type="InterPro" id="IPR016161">
    <property type="entry name" value="Ald_DH/histidinol_DH"/>
</dbReference>
<accession>A0A031JQP7</accession>
<sequence length="467" mass="49558">MSYKLLIDGALVDGASDIEVVNPASGIAFANAPRADEQQAQTAVAAAKRAFPGWAALGFAQRRGYLDALAEAIRVRIDDFARILTQEQGKPLKEARQEVLGAIAALAYYAPFELEPRVLRDTADERIIEQRYPLGVVAAITPWNYPLLLLMVKLAPALITGNTVIAKPAPTTPLTTLLLGEVAAEILPPGVFQTLVDRNDLGALLSGHPDVAHVSFTGSTPTGKKVLGSAADTLKRFTLELGGNDAAIILDDADVAKVAPRIFSGATTNAGQICLAVKRVYAPHAMMDALCTELARLAGEAVVGDGLEQGTTIGPIQNRAQFEKVLGFIEDARAHGTIVAGGEALPGDGYFIAPTIVRDLPDDARLVREEQFGPVLPVLGYDDLDDAIRRANDSDYGLGGTVWTSNVDRGIAVASRIESGTVWVNKHLELPFDVPFGGAKQSGIGRQQGIEGMEDFTQPRIVNVALG</sequence>
<keyword evidence="2 4" id="KW-0560">Oxidoreductase</keyword>
<dbReference type="eggNOG" id="COG1012">
    <property type="taxonomic scope" value="Bacteria"/>
</dbReference>
<dbReference type="FunFam" id="3.40.309.10:FF:000009">
    <property type="entry name" value="Aldehyde dehydrogenase A"/>
    <property type="match status" value="1"/>
</dbReference>
<dbReference type="SUPFAM" id="SSF53720">
    <property type="entry name" value="ALDH-like"/>
    <property type="match status" value="1"/>
</dbReference>
<evidence type="ECO:0000259" key="5">
    <source>
        <dbReference type="Pfam" id="PF00171"/>
    </source>
</evidence>
<dbReference type="RefSeq" id="WP_036528837.1">
    <property type="nucleotide sequence ID" value="NZ_CP017076.1"/>
</dbReference>
<protein>
    <submittedName>
        <fullName evidence="6">Aldehyde dehydrogenase</fullName>
    </submittedName>
    <submittedName>
        <fullName evidence="7">Benzaldehyde-derivatives dehydrogenase</fullName>
    </submittedName>
</protein>